<dbReference type="GO" id="GO:0003676">
    <property type="term" value="F:nucleic acid binding"/>
    <property type="evidence" value="ECO:0007669"/>
    <property type="project" value="InterPro"/>
</dbReference>
<dbReference type="InterPro" id="IPR036236">
    <property type="entry name" value="Znf_C2H2_sf"/>
</dbReference>
<evidence type="ECO:0000313" key="5">
    <source>
        <dbReference type="Proteomes" id="UP000886595"/>
    </source>
</evidence>
<organism evidence="4 5">
    <name type="scientific">Brassica carinata</name>
    <name type="common">Ethiopian mustard</name>
    <name type="synonym">Abyssinian cabbage</name>
    <dbReference type="NCBI Taxonomy" id="52824"/>
    <lineage>
        <taxon>Eukaryota</taxon>
        <taxon>Viridiplantae</taxon>
        <taxon>Streptophyta</taxon>
        <taxon>Embryophyta</taxon>
        <taxon>Tracheophyta</taxon>
        <taxon>Spermatophyta</taxon>
        <taxon>Magnoliopsida</taxon>
        <taxon>eudicotyledons</taxon>
        <taxon>Gunneridae</taxon>
        <taxon>Pentapetalae</taxon>
        <taxon>rosids</taxon>
        <taxon>malvids</taxon>
        <taxon>Brassicales</taxon>
        <taxon>Brassicaceae</taxon>
        <taxon>Brassiceae</taxon>
        <taxon>Brassica</taxon>
    </lineage>
</organism>
<dbReference type="Gene3D" id="3.40.50.1010">
    <property type="entry name" value="5'-nuclease"/>
    <property type="match status" value="1"/>
</dbReference>
<feature type="coiled-coil region" evidence="1">
    <location>
        <begin position="674"/>
        <end position="701"/>
    </location>
</feature>
<dbReference type="GO" id="GO:0010468">
    <property type="term" value="P:regulation of gene expression"/>
    <property type="evidence" value="ECO:0007669"/>
    <property type="project" value="InterPro"/>
</dbReference>
<evidence type="ECO:0000259" key="3">
    <source>
        <dbReference type="SMART" id="SM00451"/>
    </source>
</evidence>
<dbReference type="InterPro" id="IPR013087">
    <property type="entry name" value="Znf_C2H2_type"/>
</dbReference>
<feature type="compositionally biased region" description="Polar residues" evidence="2">
    <location>
        <begin position="453"/>
        <end position="475"/>
    </location>
</feature>
<evidence type="ECO:0000256" key="1">
    <source>
        <dbReference type="SAM" id="Coils"/>
    </source>
</evidence>
<feature type="region of interest" description="Disordered" evidence="2">
    <location>
        <begin position="730"/>
        <end position="775"/>
    </location>
</feature>
<dbReference type="Proteomes" id="UP000886595">
    <property type="component" value="Unassembled WGS sequence"/>
</dbReference>
<feature type="region of interest" description="Disordered" evidence="2">
    <location>
        <begin position="409"/>
        <end position="479"/>
    </location>
</feature>
<keyword evidence="5" id="KW-1185">Reference proteome</keyword>
<dbReference type="GO" id="GO:0004540">
    <property type="term" value="F:RNA nuclease activity"/>
    <property type="evidence" value="ECO:0007669"/>
    <property type="project" value="InterPro"/>
</dbReference>
<dbReference type="SUPFAM" id="SSF57667">
    <property type="entry name" value="beta-beta-alpha zinc fingers"/>
    <property type="match status" value="2"/>
</dbReference>
<feature type="domain" description="U1-type" evidence="3">
    <location>
        <begin position="237"/>
        <end position="271"/>
    </location>
</feature>
<feature type="compositionally biased region" description="Basic and acidic residues" evidence="2">
    <location>
        <begin position="362"/>
        <end position="373"/>
    </location>
</feature>
<keyword evidence="1" id="KW-0175">Coiled coil</keyword>
<feature type="region of interest" description="Disordered" evidence="2">
    <location>
        <begin position="294"/>
        <end position="344"/>
    </location>
</feature>
<dbReference type="AlphaFoldDB" id="A0A8X7VSV9"/>
<dbReference type="PANTHER" id="PTHR14379">
    <property type="entry name" value="LIMKAIN B LKAP"/>
    <property type="match status" value="1"/>
</dbReference>
<dbReference type="Pfam" id="PF01936">
    <property type="entry name" value="NYN"/>
    <property type="match status" value="1"/>
</dbReference>
<dbReference type="GO" id="GO:0008270">
    <property type="term" value="F:zinc ion binding"/>
    <property type="evidence" value="ECO:0007669"/>
    <property type="project" value="InterPro"/>
</dbReference>
<comment type="caution">
    <text evidence="4">The sequence shown here is derived from an EMBL/GenBank/DDBJ whole genome shotgun (WGS) entry which is preliminary data.</text>
</comment>
<dbReference type="CDD" id="cd10910">
    <property type="entry name" value="PIN_limkain_b1_N_like"/>
    <property type="match status" value="1"/>
</dbReference>
<reference evidence="4 5" key="1">
    <citation type="submission" date="2020-02" db="EMBL/GenBank/DDBJ databases">
        <authorList>
            <person name="Ma Q."/>
            <person name="Huang Y."/>
            <person name="Song X."/>
            <person name="Pei D."/>
        </authorList>
    </citation>
    <scope>NUCLEOTIDE SEQUENCE [LARGE SCALE GENOMIC DNA]</scope>
    <source>
        <strain evidence="4">Sxm20200214</strain>
        <tissue evidence="4">Leaf</tissue>
    </source>
</reference>
<accession>A0A8X7VSV9</accession>
<dbReference type="EMBL" id="JAAMPC010000004">
    <property type="protein sequence ID" value="KAG2316781.1"/>
    <property type="molecule type" value="Genomic_DNA"/>
</dbReference>
<dbReference type="Gene3D" id="3.30.160.60">
    <property type="entry name" value="Classic Zinc Finger"/>
    <property type="match status" value="2"/>
</dbReference>
<feature type="compositionally biased region" description="Basic and acidic residues" evidence="2">
    <location>
        <begin position="743"/>
        <end position="775"/>
    </location>
</feature>
<dbReference type="OrthoDB" id="549353at2759"/>
<dbReference type="InterPro" id="IPR024768">
    <property type="entry name" value="Marf1"/>
</dbReference>
<feature type="domain" description="U1-type" evidence="3">
    <location>
        <begin position="595"/>
        <end position="629"/>
    </location>
</feature>
<evidence type="ECO:0000256" key="2">
    <source>
        <dbReference type="SAM" id="MobiDB-lite"/>
    </source>
</evidence>
<feature type="compositionally biased region" description="Basic and acidic residues" evidence="2">
    <location>
        <begin position="304"/>
        <end position="322"/>
    </location>
</feature>
<protein>
    <recommendedName>
        <fullName evidence="3">U1-type domain-containing protein</fullName>
    </recommendedName>
</protein>
<dbReference type="GO" id="GO:0005777">
    <property type="term" value="C:peroxisome"/>
    <property type="evidence" value="ECO:0007669"/>
    <property type="project" value="InterPro"/>
</dbReference>
<feature type="compositionally biased region" description="Basic and acidic residues" evidence="2">
    <location>
        <begin position="419"/>
        <end position="435"/>
    </location>
</feature>
<feature type="region of interest" description="Disordered" evidence="2">
    <location>
        <begin position="356"/>
        <end position="377"/>
    </location>
</feature>
<evidence type="ECO:0000313" key="4">
    <source>
        <dbReference type="EMBL" id="KAG2316781.1"/>
    </source>
</evidence>
<dbReference type="PANTHER" id="PTHR14379:SF3">
    <property type="entry name" value="MEIOSIS REGULATOR AND MRNA STABILITY FACTOR 1"/>
    <property type="match status" value="1"/>
</dbReference>
<proteinExistence type="predicted"/>
<feature type="compositionally biased region" description="Basic residues" evidence="2">
    <location>
        <begin position="294"/>
        <end position="303"/>
    </location>
</feature>
<dbReference type="InterPro" id="IPR003604">
    <property type="entry name" value="Matrin/U1-like-C_Znf_C2H2"/>
</dbReference>
<dbReference type="Pfam" id="PF12874">
    <property type="entry name" value="zf-met"/>
    <property type="match status" value="2"/>
</dbReference>
<gene>
    <name evidence="4" type="ORF">Bca52824_019903</name>
</gene>
<sequence length="792" mass="87892">MTMAEYSKTKTSVWWDIENCEVPKGWDAHAIAQNVGSALLNMNYSGPVSILAYGDTNLIPHAVQQALSSTGVGLNHVPAGVKDASDKKILVDMLLWAVDNPAPANIMLISGDRDFSNALHQLSMRRYTILLAHPPHASAPLVAAAKNVWIWTSLASGGPPLTRGVSSQLVNNPVSEVAQSSKPTCSTSVAGDTNVTSSDSFRAHLSDKRQTSRAAFVASHKAHASVSTNPVHETDVVEPVLCVVCQISCISKGAYARHTYGKRHRNNLELQSVKVENVSGGPVVFPKEVLIRQNRRTRRRSRKALIDSKKLQEKSVGEKSQPREASIAEPQLQSQNTEEKTKCFEKQSEELREILLGTSESSVKERLPTKDPAETVNKQLPNGETIECSDGFVKPKEVLARQNRRIRIRPRKALTGSKKLQEKSVGEKSQPREAIAEPQFQSQDSQEKHVAMVNQSKAPPVETNSEPQLQSPNTHENTKCLEKQSEELRKILLGTSESSVKEKIPRTKDQAQTVNKQLPNGEARECVDGIVKPLNQFEGATYHSGEVKQRRAIRAGSKSCNNCVVICDSQGFSTLVCDNIYHWTNHPLADFLASDDAVWCQVCQISCNSKAAYENHTNGEKHLHKLELQTAKNENMSKGQANLSTENAKDQTAFDSQNPAEVVKKQTEKAFVDTEKLREESDQEEQEYKEEVKEINAISENLVHVFNGPNRESRIPKESRGCLDVIPERTLVPPDPDVNVTGKFEDESKHKQEREKECAGGGKERLGEAAKREESKKVQVDNLWTRLWWGKS</sequence>
<name>A0A8X7VSV9_BRACI</name>
<dbReference type="InterPro" id="IPR021139">
    <property type="entry name" value="NYN"/>
</dbReference>
<dbReference type="SMART" id="SM00451">
    <property type="entry name" value="ZnF_U1"/>
    <property type="match status" value="2"/>
</dbReference>